<keyword evidence="2" id="KW-0812">Transmembrane</keyword>
<feature type="transmembrane region" description="Helical" evidence="2">
    <location>
        <begin position="20"/>
        <end position="39"/>
    </location>
</feature>
<organism evidence="3 4">
    <name type="scientific">Thermogemmatispora tikiterensis</name>
    <dbReference type="NCBI Taxonomy" id="1825093"/>
    <lineage>
        <taxon>Bacteria</taxon>
        <taxon>Bacillati</taxon>
        <taxon>Chloroflexota</taxon>
        <taxon>Ktedonobacteria</taxon>
        <taxon>Thermogemmatisporales</taxon>
        <taxon>Thermogemmatisporaceae</taxon>
        <taxon>Thermogemmatispora</taxon>
    </lineage>
</organism>
<reference evidence="3 4" key="1">
    <citation type="submission" date="2016-08" db="EMBL/GenBank/DDBJ databases">
        <title>Analysis of Carbohydrate Active Enzymes in Thermogemmatispora T81 Reveals Carbohydrate Degradation Ability.</title>
        <authorList>
            <person name="Tomazini A."/>
            <person name="Lal S."/>
            <person name="Stott M."/>
            <person name="Henrissat B."/>
            <person name="Polikarpov I."/>
            <person name="Sparling R."/>
            <person name="Levin D.B."/>
        </authorList>
    </citation>
    <scope>NUCLEOTIDE SEQUENCE [LARGE SCALE GENOMIC DNA]</scope>
    <source>
        <strain evidence="3 4">T81</strain>
    </source>
</reference>
<keyword evidence="2" id="KW-1133">Transmembrane helix</keyword>
<accession>A0A328VDU1</accession>
<evidence type="ECO:0000313" key="4">
    <source>
        <dbReference type="Proteomes" id="UP000248706"/>
    </source>
</evidence>
<dbReference type="AlphaFoldDB" id="A0A328VDU1"/>
<keyword evidence="2" id="KW-0472">Membrane</keyword>
<sequence length="101" mass="11220">MSGPGKPDAQLKRSTRWGQWMIFLRLLGPVVLAMLVVPWHKLALASAFVLILTLTFALLVMILLLIMSQWAVRPSRDRREGQGCDSRTASALTPPNQKPSP</sequence>
<protein>
    <submittedName>
        <fullName evidence="3">Uncharacterized protein</fullName>
    </submittedName>
</protein>
<keyword evidence="4" id="KW-1185">Reference proteome</keyword>
<dbReference type="EMBL" id="MCIF01000002">
    <property type="protein sequence ID" value="RAQ93910.1"/>
    <property type="molecule type" value="Genomic_DNA"/>
</dbReference>
<proteinExistence type="predicted"/>
<feature type="region of interest" description="Disordered" evidence="1">
    <location>
        <begin position="73"/>
        <end position="101"/>
    </location>
</feature>
<comment type="caution">
    <text evidence="3">The sequence shown here is derived from an EMBL/GenBank/DDBJ whole genome shotgun (WGS) entry which is preliminary data.</text>
</comment>
<feature type="compositionally biased region" description="Polar residues" evidence="1">
    <location>
        <begin position="85"/>
        <end position="95"/>
    </location>
</feature>
<evidence type="ECO:0000313" key="3">
    <source>
        <dbReference type="EMBL" id="RAQ93910.1"/>
    </source>
</evidence>
<evidence type="ECO:0000256" key="2">
    <source>
        <dbReference type="SAM" id="Phobius"/>
    </source>
</evidence>
<feature type="transmembrane region" description="Helical" evidence="2">
    <location>
        <begin position="45"/>
        <end position="66"/>
    </location>
</feature>
<dbReference type="Proteomes" id="UP000248706">
    <property type="component" value="Unassembled WGS sequence"/>
</dbReference>
<gene>
    <name evidence="3" type="ORF">A4R35_00095</name>
</gene>
<name>A0A328VDU1_9CHLR</name>
<evidence type="ECO:0000256" key="1">
    <source>
        <dbReference type="SAM" id="MobiDB-lite"/>
    </source>
</evidence>